<evidence type="ECO:0000313" key="1">
    <source>
        <dbReference type="EMBL" id="MPM81248.1"/>
    </source>
</evidence>
<dbReference type="AlphaFoldDB" id="A0A645CWL3"/>
<reference evidence="1" key="1">
    <citation type="submission" date="2019-08" db="EMBL/GenBank/DDBJ databases">
        <authorList>
            <person name="Kucharzyk K."/>
            <person name="Murdoch R.W."/>
            <person name="Higgins S."/>
            <person name="Loffler F."/>
        </authorList>
    </citation>
    <scope>NUCLEOTIDE SEQUENCE</scope>
</reference>
<proteinExistence type="predicted"/>
<sequence>MFDDFKIPLPADLRLGSRTWIRIGELFSDFINDCLRKFAGVIDQIQVSWIFDVRRSASRIHQNSPRIFFRVRFLRQRLIAIIRRRIIVRVTIRFGQFNYLFVETVDHFRRKPFAKMRHQRGVEGRFRLKAFESQKVLQIRILAHRFDNSAIAQTKEFLDQQCSDCNSDVQCNFTSPVTFEMPRIIGFNLFPR</sequence>
<dbReference type="EMBL" id="VSSQ01030644">
    <property type="protein sequence ID" value="MPM81248.1"/>
    <property type="molecule type" value="Genomic_DNA"/>
</dbReference>
<protein>
    <submittedName>
        <fullName evidence="1">Uncharacterized protein</fullName>
    </submittedName>
</protein>
<accession>A0A645CWL3</accession>
<name>A0A645CWL3_9ZZZZ</name>
<organism evidence="1">
    <name type="scientific">bioreactor metagenome</name>
    <dbReference type="NCBI Taxonomy" id="1076179"/>
    <lineage>
        <taxon>unclassified sequences</taxon>
        <taxon>metagenomes</taxon>
        <taxon>ecological metagenomes</taxon>
    </lineage>
</organism>
<gene>
    <name evidence="1" type="ORF">SDC9_128300</name>
</gene>
<comment type="caution">
    <text evidence="1">The sequence shown here is derived from an EMBL/GenBank/DDBJ whole genome shotgun (WGS) entry which is preliminary data.</text>
</comment>